<dbReference type="EMBL" id="JAASQL010000006">
    <property type="protein sequence ID" value="NIJ46341.1"/>
    <property type="molecule type" value="Genomic_DNA"/>
</dbReference>
<organism evidence="2 3">
    <name type="scientific">Wenyingzhuangia heitensis</name>
    <dbReference type="NCBI Taxonomy" id="1487859"/>
    <lineage>
        <taxon>Bacteria</taxon>
        <taxon>Pseudomonadati</taxon>
        <taxon>Bacteroidota</taxon>
        <taxon>Flavobacteriia</taxon>
        <taxon>Flavobacteriales</taxon>
        <taxon>Flavobacteriaceae</taxon>
        <taxon>Wenyingzhuangia</taxon>
    </lineage>
</organism>
<protein>
    <submittedName>
        <fullName evidence="2">Multidrug efflux pump subunit AcrA (Membrane-fusion protein)</fullName>
    </submittedName>
</protein>
<dbReference type="Gene3D" id="2.40.30.170">
    <property type="match status" value="1"/>
</dbReference>
<feature type="domain" description="Multidrug resistance protein MdtA-like barrel-sandwich hybrid" evidence="1">
    <location>
        <begin position="68"/>
        <end position="215"/>
    </location>
</feature>
<dbReference type="PANTHER" id="PTHR30469">
    <property type="entry name" value="MULTIDRUG RESISTANCE PROTEIN MDTA"/>
    <property type="match status" value="1"/>
</dbReference>
<name>A0ABX0UFM3_9FLAO</name>
<dbReference type="Gene3D" id="2.40.50.100">
    <property type="match status" value="1"/>
</dbReference>
<evidence type="ECO:0000313" key="2">
    <source>
        <dbReference type="EMBL" id="NIJ46341.1"/>
    </source>
</evidence>
<evidence type="ECO:0000259" key="1">
    <source>
        <dbReference type="Pfam" id="PF25917"/>
    </source>
</evidence>
<dbReference type="PROSITE" id="PS51257">
    <property type="entry name" value="PROKAR_LIPOPROTEIN"/>
    <property type="match status" value="1"/>
</dbReference>
<dbReference type="Proteomes" id="UP000745859">
    <property type="component" value="Unassembled WGS sequence"/>
</dbReference>
<dbReference type="PANTHER" id="PTHR30469:SF15">
    <property type="entry name" value="HLYD FAMILY OF SECRETION PROTEINS"/>
    <property type="match status" value="1"/>
</dbReference>
<reference evidence="2 3" key="1">
    <citation type="submission" date="2020-03" db="EMBL/GenBank/DDBJ databases">
        <title>Genomic Encyclopedia of Type Strains, Phase IV (KMG-IV): sequencing the most valuable type-strain genomes for metagenomic binning, comparative biology and taxonomic classification.</title>
        <authorList>
            <person name="Goeker M."/>
        </authorList>
    </citation>
    <scope>NUCLEOTIDE SEQUENCE [LARGE SCALE GENOMIC DNA]</scope>
    <source>
        <strain evidence="2 3">DSM 101599</strain>
    </source>
</reference>
<dbReference type="RefSeq" id="WP_167190259.1">
    <property type="nucleotide sequence ID" value="NZ_JAASQL010000006.1"/>
</dbReference>
<proteinExistence type="predicted"/>
<dbReference type="Gene3D" id="1.10.287.470">
    <property type="entry name" value="Helix hairpin bin"/>
    <property type="match status" value="1"/>
</dbReference>
<keyword evidence="3" id="KW-1185">Reference proteome</keyword>
<comment type="caution">
    <text evidence="2">The sequence shown here is derived from an EMBL/GenBank/DDBJ whole genome shotgun (WGS) entry which is preliminary data.</text>
</comment>
<gene>
    <name evidence="2" type="ORF">FHR24_002828</name>
</gene>
<dbReference type="Pfam" id="PF25917">
    <property type="entry name" value="BSH_RND"/>
    <property type="match status" value="1"/>
</dbReference>
<dbReference type="InterPro" id="IPR058625">
    <property type="entry name" value="MdtA-like_BSH"/>
</dbReference>
<accession>A0ABX0UFM3</accession>
<sequence>MRKIILSTIGVLFIIGCVLLSKNIIANKTKPKPIVKKTIKSVFIDTVQNTEIPIVVPANGSLVAKERIELYAEVQGVLKLGKKLFKTGEVYQKGETLIQIDAGEFKANVQASKSLLYNNIAAIMPDLRLDFPEVYQKWQDYLSNFNMEKPAPALPKMDSEKENYFIVGRGIVSSYYSLKNLEQRLSKYKITAPFTGILTEALATEGSLIRSNQKLGEFINPSIYEMQVSISKSFANILKTGEKVALTNLDKTENYEGVITRINGSIDPTTQTLSVFIEVKNADLKEGIYLEALINAKKVNNAIELNRNLLLEGNEIFSVVNGKLEKIAVSPVYFSDTKVVLQNIANGTVILSSPISGAYAGMLVKPFNKTEE</sequence>
<evidence type="ECO:0000313" key="3">
    <source>
        <dbReference type="Proteomes" id="UP000745859"/>
    </source>
</evidence>
<dbReference type="SUPFAM" id="SSF111369">
    <property type="entry name" value="HlyD-like secretion proteins"/>
    <property type="match status" value="2"/>
</dbReference>